<keyword evidence="1" id="KW-1133">Transmembrane helix</keyword>
<evidence type="ECO:0000313" key="3">
    <source>
        <dbReference type="Proteomes" id="UP000282674"/>
    </source>
</evidence>
<dbReference type="Proteomes" id="UP000282674">
    <property type="component" value="Unassembled WGS sequence"/>
</dbReference>
<protein>
    <submittedName>
        <fullName evidence="2">Uncharacterized protein</fullName>
    </submittedName>
</protein>
<accession>A0A3M2MFW2</accession>
<keyword evidence="1" id="KW-0812">Transmembrane</keyword>
<feature type="transmembrane region" description="Helical" evidence="1">
    <location>
        <begin position="6"/>
        <end position="28"/>
    </location>
</feature>
<dbReference type="EMBL" id="RFFG01000001">
    <property type="protein sequence ID" value="RMI47870.1"/>
    <property type="molecule type" value="Genomic_DNA"/>
</dbReference>
<sequence length="167" mass="19403">MSLTTQAALTVLPVTAGALIGFVPAYLMERRREREALRKRWDEPMHQLCSETVVRVRKILHGRNRVKHAGADRDAVLHEMEDEYHELRLLVEQIRLLGTRDLQVAARMMLRHSYAVLAETREEPDPRADEYAEPPYERLVDAVQRFRIEARKQLSVETPEEIAPEDP</sequence>
<gene>
    <name evidence="2" type="ORF">EBO15_00855</name>
</gene>
<dbReference type="RefSeq" id="WP_122192311.1">
    <property type="nucleotide sequence ID" value="NZ_JBHSKC010000024.1"/>
</dbReference>
<proteinExistence type="predicted"/>
<keyword evidence="3" id="KW-1185">Reference proteome</keyword>
<organism evidence="2 3">
    <name type="scientific">Actinomadura harenae</name>
    <dbReference type="NCBI Taxonomy" id="2483351"/>
    <lineage>
        <taxon>Bacteria</taxon>
        <taxon>Bacillati</taxon>
        <taxon>Actinomycetota</taxon>
        <taxon>Actinomycetes</taxon>
        <taxon>Streptosporangiales</taxon>
        <taxon>Thermomonosporaceae</taxon>
        <taxon>Actinomadura</taxon>
    </lineage>
</organism>
<name>A0A3M2MFW2_9ACTN</name>
<dbReference type="OrthoDB" id="3365591at2"/>
<reference evidence="2 3" key="1">
    <citation type="submission" date="2018-10" db="EMBL/GenBank/DDBJ databases">
        <title>Isolation from soil.</title>
        <authorList>
            <person name="Hu J."/>
        </authorList>
    </citation>
    <scope>NUCLEOTIDE SEQUENCE [LARGE SCALE GENOMIC DNA]</scope>
    <source>
        <strain evidence="2 3">NEAU-Ht49</strain>
    </source>
</reference>
<dbReference type="AlphaFoldDB" id="A0A3M2MFW2"/>
<comment type="caution">
    <text evidence="2">The sequence shown here is derived from an EMBL/GenBank/DDBJ whole genome shotgun (WGS) entry which is preliminary data.</text>
</comment>
<evidence type="ECO:0000256" key="1">
    <source>
        <dbReference type="SAM" id="Phobius"/>
    </source>
</evidence>
<evidence type="ECO:0000313" key="2">
    <source>
        <dbReference type="EMBL" id="RMI47870.1"/>
    </source>
</evidence>
<keyword evidence="1" id="KW-0472">Membrane</keyword>